<protein>
    <recommendedName>
        <fullName evidence="2">AAA ATPase AAA+ lid domain-containing protein</fullName>
    </recommendedName>
</protein>
<feature type="region of interest" description="Disordered" evidence="1">
    <location>
        <begin position="80"/>
        <end position="108"/>
    </location>
</feature>
<name>A0A645DZZ9_9ZZZZ</name>
<feature type="domain" description="AAA ATPase AAA+ lid" evidence="2">
    <location>
        <begin position="1"/>
        <end position="36"/>
    </location>
</feature>
<reference evidence="3" key="1">
    <citation type="submission" date="2019-08" db="EMBL/GenBank/DDBJ databases">
        <authorList>
            <person name="Kucharzyk K."/>
            <person name="Murdoch R.W."/>
            <person name="Higgins S."/>
            <person name="Loffler F."/>
        </authorList>
    </citation>
    <scope>NUCLEOTIDE SEQUENCE</scope>
</reference>
<dbReference type="AlphaFoldDB" id="A0A645DZZ9"/>
<dbReference type="EMBL" id="VSSQ01041514">
    <property type="protein sequence ID" value="MPM94967.1"/>
    <property type="molecule type" value="Genomic_DNA"/>
</dbReference>
<sequence>MTEGYVGADIEGICREAAMLALREIVTPGVDRKNIQEKAGEVRISKRHFERAIRRVKPTTSRETLSAYEKSAELFARYSTEFEEETSEAKQQETKGEKKEMPDFLQAE</sequence>
<evidence type="ECO:0000256" key="1">
    <source>
        <dbReference type="SAM" id="MobiDB-lite"/>
    </source>
</evidence>
<organism evidence="3">
    <name type="scientific">bioreactor metagenome</name>
    <dbReference type="NCBI Taxonomy" id="1076179"/>
    <lineage>
        <taxon>unclassified sequences</taxon>
        <taxon>metagenomes</taxon>
        <taxon>ecological metagenomes</taxon>
    </lineage>
</organism>
<comment type="caution">
    <text evidence="3">The sequence shown here is derived from an EMBL/GenBank/DDBJ whole genome shotgun (WGS) entry which is preliminary data.</text>
</comment>
<evidence type="ECO:0000313" key="3">
    <source>
        <dbReference type="EMBL" id="MPM94967.1"/>
    </source>
</evidence>
<gene>
    <name evidence="3" type="ORF">SDC9_142116</name>
</gene>
<accession>A0A645DZZ9</accession>
<dbReference type="Gene3D" id="1.10.8.60">
    <property type="match status" value="1"/>
</dbReference>
<evidence type="ECO:0000259" key="2">
    <source>
        <dbReference type="Pfam" id="PF17862"/>
    </source>
</evidence>
<feature type="compositionally biased region" description="Basic and acidic residues" evidence="1">
    <location>
        <begin position="87"/>
        <end position="102"/>
    </location>
</feature>
<dbReference type="Pfam" id="PF17862">
    <property type="entry name" value="AAA_lid_3"/>
    <property type="match status" value="1"/>
</dbReference>
<dbReference type="InterPro" id="IPR041569">
    <property type="entry name" value="AAA_lid_3"/>
</dbReference>
<proteinExistence type="predicted"/>